<comment type="caution">
    <text evidence="15">The sequence shown here is derived from an EMBL/GenBank/DDBJ whole genome shotgun (WGS) entry which is preliminary data.</text>
</comment>
<gene>
    <name evidence="15" type="ORF">D9R14_08080</name>
</gene>
<dbReference type="CDD" id="cd00130">
    <property type="entry name" value="PAS"/>
    <property type="match status" value="1"/>
</dbReference>
<dbReference type="SUPFAM" id="SSF47384">
    <property type="entry name" value="Homodimeric domain of signal transducing histidine kinase"/>
    <property type="match status" value="1"/>
</dbReference>
<evidence type="ECO:0000256" key="10">
    <source>
        <dbReference type="ARBA" id="ARBA00023136"/>
    </source>
</evidence>
<dbReference type="InterPro" id="IPR004358">
    <property type="entry name" value="Sig_transdc_His_kin-like_C"/>
</dbReference>
<comment type="catalytic activity">
    <reaction evidence="1">
        <text>ATP + protein L-histidine = ADP + protein N-phospho-L-histidine.</text>
        <dbReference type="EC" id="2.7.13.3"/>
    </reaction>
</comment>
<dbReference type="AlphaFoldDB" id="A0A3L7AHD9"/>
<keyword evidence="13" id="KW-1133">Transmembrane helix</keyword>
<evidence type="ECO:0000256" key="13">
    <source>
        <dbReference type="SAM" id="Phobius"/>
    </source>
</evidence>
<dbReference type="InterPro" id="IPR003661">
    <property type="entry name" value="HisK_dim/P_dom"/>
</dbReference>
<dbReference type="EC" id="2.7.13.3" evidence="3"/>
<feature type="coiled-coil region" evidence="12">
    <location>
        <begin position="475"/>
        <end position="530"/>
    </location>
</feature>
<proteinExistence type="predicted"/>
<dbReference type="SMART" id="SM00387">
    <property type="entry name" value="HATPase_c"/>
    <property type="match status" value="1"/>
</dbReference>
<keyword evidence="16" id="KW-1185">Reference proteome</keyword>
<keyword evidence="10 13" id="KW-0472">Membrane</keyword>
<dbReference type="Pfam" id="PF02518">
    <property type="entry name" value="HATPase_c"/>
    <property type="match status" value="1"/>
</dbReference>
<reference evidence="15 16" key="1">
    <citation type="submission" date="2018-10" db="EMBL/GenBank/DDBJ databases">
        <title>Xanthobacter tagetidis genome sequencing and assembly.</title>
        <authorList>
            <person name="Maclea K.S."/>
            <person name="Goen A.E."/>
            <person name="Fatima S.A."/>
        </authorList>
    </citation>
    <scope>NUCLEOTIDE SEQUENCE [LARGE SCALE GENOMIC DNA]</scope>
    <source>
        <strain evidence="15 16">ATCC 700314</strain>
    </source>
</reference>
<dbReference type="CDD" id="cd00082">
    <property type="entry name" value="HisKA"/>
    <property type="match status" value="1"/>
</dbReference>
<evidence type="ECO:0000256" key="12">
    <source>
        <dbReference type="SAM" id="Coils"/>
    </source>
</evidence>
<sequence>MARANAASVGARDHAIRGLARSIARPAYQRLLDAEPVLRRIVPALIVTFLMVIGIGAVVQVHSHRLSVIDGAKDDLALLALATADGVAARAGNAPARVPAALTESLPPRATDTGRRVFVTDPQGRVIAAAPRSDTPPADIAQLLDPAQPLVVFAERAGVLEVPFQGGTALATVRNLPAPLGQVIYVQPLDAALSAWSDTTTLTVTLFATTGMVLLILGFSFHWQATRAREADAIYDTVRRRIDTALNRGRCGMWDWDMARGRMYWSDTMFEILGLERKDELISFGEIARLVHPEDGDLYELAQELADRPGASVDRVFRMRTAKGDFVWLRMRAEVVQQAGEDGPHLIGIAMDVTEAQRMAERTVTADMRLRDAIESISEAFVLWDSQNRLVLCNSKFQTLHELPEETVRSGTPFDTIASVGRHPVSRIPLKPEDKPEEGSRAFEAQLSNGRWLKIAERRTKDGGYVSVGTDITTMKRHEERLMDNEKRLMALVADLRKSQQTLEHQAQQLAELAEKYSEERNKAEDANRAKSEFLANMSHELRTPLNAIIGFSEIMESGMFGPLGSEKYAEYCSDIKGSGTYLLDVINDILDMSKIEAGRMQLEAEEVRLDELIADAMRVTAVNGDEKRIAMTVEASEGLSILGDRRALKQVLLNLLSNAVKFTPEGGRVAVKARINADAAVIAIEDTGIGIARDAIDRIGRPFEQVESQFTKTHKGSGLGLAIAKSLVELHGGAMRIRSTEGVGTSVIVRLPVNGRAANSNETPKLAAVV</sequence>
<evidence type="ECO:0000256" key="2">
    <source>
        <dbReference type="ARBA" id="ARBA00004370"/>
    </source>
</evidence>
<keyword evidence="4" id="KW-0597">Phosphoprotein</keyword>
<dbReference type="CDD" id="cd16922">
    <property type="entry name" value="HATPase_EvgS-ArcB-TorS-like"/>
    <property type="match status" value="1"/>
</dbReference>
<dbReference type="SMART" id="SM00091">
    <property type="entry name" value="PAS"/>
    <property type="match status" value="2"/>
</dbReference>
<evidence type="ECO:0000256" key="1">
    <source>
        <dbReference type="ARBA" id="ARBA00000085"/>
    </source>
</evidence>
<dbReference type="NCBIfam" id="TIGR00229">
    <property type="entry name" value="sensory_box"/>
    <property type="match status" value="1"/>
</dbReference>
<evidence type="ECO:0000256" key="5">
    <source>
        <dbReference type="ARBA" id="ARBA00022679"/>
    </source>
</evidence>
<dbReference type="GO" id="GO:0005524">
    <property type="term" value="F:ATP binding"/>
    <property type="evidence" value="ECO:0007669"/>
    <property type="project" value="UniProtKB-KW"/>
</dbReference>
<feature type="domain" description="Histidine kinase" evidence="14">
    <location>
        <begin position="537"/>
        <end position="756"/>
    </location>
</feature>
<evidence type="ECO:0000256" key="11">
    <source>
        <dbReference type="ARBA" id="ARBA00023306"/>
    </source>
</evidence>
<dbReference type="Gene3D" id="1.10.287.130">
    <property type="match status" value="1"/>
</dbReference>
<evidence type="ECO:0000256" key="3">
    <source>
        <dbReference type="ARBA" id="ARBA00012438"/>
    </source>
</evidence>
<keyword evidence="9" id="KW-0902">Two-component regulatory system</keyword>
<keyword evidence="7" id="KW-0418">Kinase</keyword>
<dbReference type="SMART" id="SM00388">
    <property type="entry name" value="HisKA"/>
    <property type="match status" value="1"/>
</dbReference>
<dbReference type="GO" id="GO:0009927">
    <property type="term" value="F:histidine phosphotransfer kinase activity"/>
    <property type="evidence" value="ECO:0007669"/>
    <property type="project" value="TreeGrafter"/>
</dbReference>
<dbReference type="InterPro" id="IPR003594">
    <property type="entry name" value="HATPase_dom"/>
</dbReference>
<dbReference type="Gene3D" id="3.30.565.10">
    <property type="entry name" value="Histidine kinase-like ATPase, C-terminal domain"/>
    <property type="match status" value="1"/>
</dbReference>
<dbReference type="InterPro" id="IPR036890">
    <property type="entry name" value="HATPase_C_sf"/>
</dbReference>
<comment type="subcellular location">
    <subcellularLocation>
        <location evidence="2">Membrane</location>
    </subcellularLocation>
</comment>
<dbReference type="SUPFAM" id="SSF55785">
    <property type="entry name" value="PYP-like sensor domain (PAS domain)"/>
    <property type="match status" value="2"/>
</dbReference>
<dbReference type="Gene3D" id="3.30.450.20">
    <property type="entry name" value="PAS domain"/>
    <property type="match status" value="2"/>
</dbReference>
<dbReference type="InterPro" id="IPR005467">
    <property type="entry name" value="His_kinase_dom"/>
</dbReference>
<dbReference type="GO" id="GO:0005886">
    <property type="term" value="C:plasma membrane"/>
    <property type="evidence" value="ECO:0007669"/>
    <property type="project" value="TreeGrafter"/>
</dbReference>
<dbReference type="Pfam" id="PF12860">
    <property type="entry name" value="PAS_7"/>
    <property type="match status" value="1"/>
</dbReference>
<dbReference type="Pfam" id="PF08447">
    <property type="entry name" value="PAS_3"/>
    <property type="match status" value="1"/>
</dbReference>
<dbReference type="GO" id="GO:0000155">
    <property type="term" value="F:phosphorelay sensor kinase activity"/>
    <property type="evidence" value="ECO:0007669"/>
    <property type="project" value="InterPro"/>
</dbReference>
<evidence type="ECO:0000256" key="9">
    <source>
        <dbReference type="ARBA" id="ARBA00023012"/>
    </source>
</evidence>
<dbReference type="PRINTS" id="PR00344">
    <property type="entry name" value="BCTRLSENSOR"/>
</dbReference>
<keyword evidence="8" id="KW-0067">ATP-binding</keyword>
<dbReference type="InterPro" id="IPR036097">
    <property type="entry name" value="HisK_dim/P_sf"/>
</dbReference>
<feature type="transmembrane region" description="Helical" evidence="13">
    <location>
        <begin position="41"/>
        <end position="59"/>
    </location>
</feature>
<organism evidence="15 16">
    <name type="scientific">Xanthobacter tagetidis</name>
    <dbReference type="NCBI Taxonomy" id="60216"/>
    <lineage>
        <taxon>Bacteria</taxon>
        <taxon>Pseudomonadati</taxon>
        <taxon>Pseudomonadota</taxon>
        <taxon>Alphaproteobacteria</taxon>
        <taxon>Hyphomicrobiales</taxon>
        <taxon>Xanthobacteraceae</taxon>
        <taxon>Xanthobacter</taxon>
    </lineage>
</organism>
<evidence type="ECO:0000256" key="6">
    <source>
        <dbReference type="ARBA" id="ARBA00022741"/>
    </source>
</evidence>
<protein>
    <recommendedName>
        <fullName evidence="3">histidine kinase</fullName>
        <ecNumber evidence="3">2.7.13.3</ecNumber>
    </recommendedName>
</protein>
<dbReference type="InterPro" id="IPR000014">
    <property type="entry name" value="PAS"/>
</dbReference>
<keyword evidence="13" id="KW-0812">Transmembrane</keyword>
<dbReference type="RefSeq" id="WP_121622817.1">
    <property type="nucleotide sequence ID" value="NZ_JACIIW010000001.1"/>
</dbReference>
<evidence type="ECO:0000313" key="16">
    <source>
        <dbReference type="Proteomes" id="UP000269692"/>
    </source>
</evidence>
<accession>A0A3L7AHD9</accession>
<dbReference type="PANTHER" id="PTHR43047:SF72">
    <property type="entry name" value="OSMOSENSING HISTIDINE PROTEIN KINASE SLN1"/>
    <property type="match status" value="1"/>
</dbReference>
<evidence type="ECO:0000256" key="4">
    <source>
        <dbReference type="ARBA" id="ARBA00022553"/>
    </source>
</evidence>
<keyword evidence="11" id="KW-0131">Cell cycle</keyword>
<dbReference type="PROSITE" id="PS50109">
    <property type="entry name" value="HIS_KIN"/>
    <property type="match status" value="1"/>
</dbReference>
<dbReference type="SUPFAM" id="SSF55874">
    <property type="entry name" value="ATPase domain of HSP90 chaperone/DNA topoisomerase II/histidine kinase"/>
    <property type="match status" value="1"/>
</dbReference>
<dbReference type="FunFam" id="3.30.565.10:FF:000010">
    <property type="entry name" value="Sensor histidine kinase RcsC"/>
    <property type="match status" value="1"/>
</dbReference>
<dbReference type="SMART" id="SM00086">
    <property type="entry name" value="PAC"/>
    <property type="match status" value="1"/>
</dbReference>
<keyword evidence="6" id="KW-0547">Nucleotide-binding</keyword>
<dbReference type="FunFam" id="1.10.287.130:FF:000038">
    <property type="entry name" value="Sensory transduction histidine kinase"/>
    <property type="match status" value="1"/>
</dbReference>
<dbReference type="Proteomes" id="UP000269692">
    <property type="component" value="Unassembled WGS sequence"/>
</dbReference>
<evidence type="ECO:0000256" key="7">
    <source>
        <dbReference type="ARBA" id="ARBA00022777"/>
    </source>
</evidence>
<dbReference type="InterPro" id="IPR013655">
    <property type="entry name" value="PAS_fold_3"/>
</dbReference>
<dbReference type="InterPro" id="IPR035965">
    <property type="entry name" value="PAS-like_dom_sf"/>
</dbReference>
<dbReference type="EMBL" id="RCTF01000005">
    <property type="protein sequence ID" value="RLP79607.1"/>
    <property type="molecule type" value="Genomic_DNA"/>
</dbReference>
<evidence type="ECO:0000256" key="8">
    <source>
        <dbReference type="ARBA" id="ARBA00022840"/>
    </source>
</evidence>
<dbReference type="InterPro" id="IPR001610">
    <property type="entry name" value="PAC"/>
</dbReference>
<keyword evidence="5" id="KW-0808">Transferase</keyword>
<dbReference type="Pfam" id="PF00512">
    <property type="entry name" value="HisKA"/>
    <property type="match status" value="1"/>
</dbReference>
<evidence type="ECO:0000259" key="14">
    <source>
        <dbReference type="PROSITE" id="PS50109"/>
    </source>
</evidence>
<dbReference type="PANTHER" id="PTHR43047">
    <property type="entry name" value="TWO-COMPONENT HISTIDINE PROTEIN KINASE"/>
    <property type="match status" value="1"/>
</dbReference>
<keyword evidence="12" id="KW-0175">Coiled coil</keyword>
<name>A0A3L7AHD9_9HYPH</name>
<evidence type="ECO:0000313" key="15">
    <source>
        <dbReference type="EMBL" id="RLP79607.1"/>
    </source>
</evidence>
<dbReference type="OrthoDB" id="9801651at2"/>